<evidence type="ECO:0000256" key="1">
    <source>
        <dbReference type="SAM" id="MobiDB-lite"/>
    </source>
</evidence>
<keyword evidence="3" id="KW-1185">Reference proteome</keyword>
<accession>A0AAN8NKR2</accession>
<evidence type="ECO:0000313" key="3">
    <source>
        <dbReference type="Proteomes" id="UP001307849"/>
    </source>
</evidence>
<gene>
    <name evidence="2" type="ORF">TWF506_004067</name>
</gene>
<organism evidence="2 3">
    <name type="scientific">Arthrobotrys conoides</name>
    <dbReference type="NCBI Taxonomy" id="74498"/>
    <lineage>
        <taxon>Eukaryota</taxon>
        <taxon>Fungi</taxon>
        <taxon>Dikarya</taxon>
        <taxon>Ascomycota</taxon>
        <taxon>Pezizomycotina</taxon>
        <taxon>Orbiliomycetes</taxon>
        <taxon>Orbiliales</taxon>
        <taxon>Orbiliaceae</taxon>
        <taxon>Arthrobotrys</taxon>
    </lineage>
</organism>
<evidence type="ECO:0000313" key="2">
    <source>
        <dbReference type="EMBL" id="KAK6499438.1"/>
    </source>
</evidence>
<feature type="region of interest" description="Disordered" evidence="1">
    <location>
        <begin position="95"/>
        <end position="115"/>
    </location>
</feature>
<sequence length="676" mass="73999">MVFDSSKSTYIIDEMHYWSILSAGSPGLSLLLLDILHCLAAVNAQSSLTAATETVFETVGNQNTVTSILRDCNKWNGLPGCDKVTWAPRSFSSMVSSSSSSSSSTSTSTTSSIISTPTSGEAFVLRGQGIYKSLYVQFDDSTGRAVLTYLGTSRFVSFILDEENNGLLQNAQYSTELVFGRLNSSANNVAFSGESKMIRNLLREVHHSVGAERNVLRSDYLAKWFWNSTTGGLELSYNGRKSWVFYQAKSSNAYRKRATSFDLYLLPAGITIPEDSAMERVLFVPEDPRRYSSFLSSARPIPTTSATLSESAIPTKVFILSSSTTTSASLSVSSSESSSTPSSNSTLDAYDAITQFSLESYCTEFLSYTPPVATVTSTSQSTSYYAAATGAVVEITSTITVGRRTSVNIIKHRIVMPSPVESPQFKKRGVPDQLTTYSNEFVSSACSKILSSLSSTSTTTEFTDTTVTEATQSTLIATTIYSVAKTTVDVVMETAINIGYAKIITPDNVSSSLYRYFGLYLANYWKHYPSRPGKCGRVEASINNDYLHQWYLGYSTTADSYQLFLNSTCVVGFGGKPPVSGWSKNAPDTGVNSIELSEAHSHVPLYWKFNNMTRIASPDFDKMPEELRGGTFWICVIFPALYDVFFHPALSDLAGYRADVCTDTGMNHLLFTYDLD</sequence>
<name>A0AAN8NKR2_9PEZI</name>
<comment type="caution">
    <text evidence="2">The sequence shown here is derived from an EMBL/GenBank/DDBJ whole genome shotgun (WGS) entry which is preliminary data.</text>
</comment>
<dbReference type="EMBL" id="JAVHJM010000013">
    <property type="protein sequence ID" value="KAK6499438.1"/>
    <property type="molecule type" value="Genomic_DNA"/>
</dbReference>
<dbReference type="Proteomes" id="UP001307849">
    <property type="component" value="Unassembled WGS sequence"/>
</dbReference>
<dbReference type="AlphaFoldDB" id="A0AAN8NKR2"/>
<reference evidence="2 3" key="1">
    <citation type="submission" date="2019-10" db="EMBL/GenBank/DDBJ databases">
        <authorList>
            <person name="Palmer J.M."/>
        </authorList>
    </citation>
    <scope>NUCLEOTIDE SEQUENCE [LARGE SCALE GENOMIC DNA]</scope>
    <source>
        <strain evidence="2 3">TWF506</strain>
    </source>
</reference>
<protein>
    <submittedName>
        <fullName evidence="2">Uncharacterized protein</fullName>
    </submittedName>
</protein>
<proteinExistence type="predicted"/>